<dbReference type="InterPro" id="IPR012657">
    <property type="entry name" value="23S_rRNA-intervening_sequence"/>
</dbReference>
<dbReference type="Gene3D" id="1.20.1440.60">
    <property type="entry name" value="23S rRNA-intervening sequence"/>
    <property type="match status" value="1"/>
</dbReference>
<dbReference type="PANTHER" id="PTHR38471:SF2">
    <property type="entry name" value="FOUR HELIX BUNDLE PROTEIN"/>
    <property type="match status" value="1"/>
</dbReference>
<dbReference type="PANTHER" id="PTHR38471">
    <property type="entry name" value="FOUR HELIX BUNDLE PROTEIN"/>
    <property type="match status" value="1"/>
</dbReference>
<accession>A0A370DV29</accession>
<dbReference type="InterPro" id="IPR036583">
    <property type="entry name" value="23S_rRNA_IVS_sf"/>
</dbReference>
<protein>
    <submittedName>
        <fullName evidence="1">Four helix bundle protein</fullName>
    </submittedName>
</protein>
<organism evidence="1 2">
    <name type="scientific">endosymbiont of Lamellibrachia luymesi</name>
    <dbReference type="NCBI Taxonomy" id="2200907"/>
    <lineage>
        <taxon>Bacteria</taxon>
        <taxon>Pseudomonadati</taxon>
        <taxon>Pseudomonadota</taxon>
        <taxon>Gammaproteobacteria</taxon>
        <taxon>sulfur-oxidizing symbionts</taxon>
    </lineage>
</organism>
<dbReference type="CDD" id="cd16377">
    <property type="entry name" value="23S_rRNA_IVP_like"/>
    <property type="match status" value="1"/>
</dbReference>
<proteinExistence type="predicted"/>
<gene>
    <name evidence="1" type="ORF">DIZ79_12530</name>
</gene>
<dbReference type="EMBL" id="QFXD01000223">
    <property type="protein sequence ID" value="RDH89283.1"/>
    <property type="molecule type" value="Genomic_DNA"/>
</dbReference>
<dbReference type="NCBIfam" id="TIGR02436">
    <property type="entry name" value="four helix bundle protein"/>
    <property type="match status" value="1"/>
</dbReference>
<dbReference type="SUPFAM" id="SSF158446">
    <property type="entry name" value="IVS-encoded protein-like"/>
    <property type="match status" value="1"/>
</dbReference>
<dbReference type="AlphaFoldDB" id="A0A370DV29"/>
<dbReference type="Proteomes" id="UP000255508">
    <property type="component" value="Unassembled WGS sequence"/>
</dbReference>
<comment type="caution">
    <text evidence="1">The sequence shown here is derived from an EMBL/GenBank/DDBJ whole genome shotgun (WGS) entry which is preliminary data.</text>
</comment>
<dbReference type="Pfam" id="PF05635">
    <property type="entry name" value="23S_rRNA_IVP"/>
    <property type="match status" value="1"/>
</dbReference>
<name>A0A370DV29_9GAMM</name>
<sequence>MADRFEDLDVWKRAARLSAELYKETRTCRDFGFRDQITRSSLSVPSNIAEGYERESLKECVQFLSYAKGSCGELRTQIYIGLEIGYFDRKTGKKWLTESKAISSMLAGLIKARRKFVPKSPQIAP</sequence>
<dbReference type="NCBIfam" id="NF008912">
    <property type="entry name" value="PRK12275.1-6"/>
    <property type="match status" value="1"/>
</dbReference>
<evidence type="ECO:0000313" key="1">
    <source>
        <dbReference type="EMBL" id="RDH89283.1"/>
    </source>
</evidence>
<evidence type="ECO:0000313" key="2">
    <source>
        <dbReference type="Proteomes" id="UP000255508"/>
    </source>
</evidence>
<reference evidence="1 2" key="1">
    <citation type="journal article" date="2018" name="ISME J.">
        <title>Endosymbiont genomes yield clues of tubeworm success.</title>
        <authorList>
            <person name="Li Y."/>
            <person name="Liles M.R."/>
            <person name="Halanych K.M."/>
        </authorList>
    </citation>
    <scope>NUCLEOTIDE SEQUENCE [LARGE SCALE GENOMIC DNA]</scope>
    <source>
        <strain evidence="1">A1422</strain>
    </source>
</reference>